<accession>A0A1B1YDJ3</accession>
<proteinExistence type="predicted"/>
<dbReference type="SUPFAM" id="SSF88713">
    <property type="entry name" value="Glycoside hydrolase/deacetylase"/>
    <property type="match status" value="1"/>
</dbReference>
<keyword evidence="2" id="KW-0732">Signal</keyword>
<feature type="compositionally biased region" description="Low complexity" evidence="3">
    <location>
        <begin position="38"/>
        <end position="59"/>
    </location>
</feature>
<name>A0A1B1YDJ3_THEST</name>
<dbReference type="GO" id="GO:0016810">
    <property type="term" value="F:hydrolase activity, acting on carbon-nitrogen (but not peptide) bonds"/>
    <property type="evidence" value="ECO:0007669"/>
    <property type="project" value="InterPro"/>
</dbReference>
<feature type="region of interest" description="Disordered" evidence="3">
    <location>
        <begin position="31"/>
        <end position="76"/>
    </location>
</feature>
<dbReference type="PANTHER" id="PTHR34216">
    <property type="match status" value="1"/>
</dbReference>
<dbReference type="Pfam" id="PF01522">
    <property type="entry name" value="Polysacc_deac_1"/>
    <property type="match status" value="1"/>
</dbReference>
<dbReference type="InterPro" id="IPR002509">
    <property type="entry name" value="NODB_dom"/>
</dbReference>
<dbReference type="InterPro" id="IPR011330">
    <property type="entry name" value="Glyco_hydro/deAcase_b/a-brl"/>
</dbReference>
<dbReference type="GO" id="GO:0005975">
    <property type="term" value="P:carbohydrate metabolic process"/>
    <property type="evidence" value="ECO:0007669"/>
    <property type="project" value="InterPro"/>
</dbReference>
<evidence type="ECO:0000313" key="5">
    <source>
        <dbReference type="EMBL" id="ANW98836.1"/>
    </source>
</evidence>
<evidence type="ECO:0000256" key="1">
    <source>
        <dbReference type="ARBA" id="ARBA00004613"/>
    </source>
</evidence>
<dbReference type="Proteomes" id="UP000092971">
    <property type="component" value="Chromosome"/>
</dbReference>
<sequence>MRNFKFIAFFLLVLAILFNTGCGRNGVKSGVITPVPTPAEAETAPTTEPTGEAEGTEPTEPQEKQDEPGEPADYSVIQPNEAGEIPIVMFHNFVEDLSTVTDDKYTTSFAAFEELLETLYNEGYRLISMRDFIDHNIDVPAGTKPMVFTFDDGTPGQFSLIEENGKLVVNPKSAVGIMIKFNEKHPDFGLKGIFYLNMSNGDKTFEGAGTLKERLEILLSYGFELGNHTWDHFNFTNAKDRQQIYETIGKNEKSLREIISSASFYSLALPFGSRPEENMRDALVSGAYDGVEYYNETIMAVGAQPAKPSIHVDYNPNYVARIRAQGKVQEDYDLTFWLPKMTNDRMYVSDGDPGTVVVPEGMENKINMEKLNGKKLITYKK</sequence>
<comment type="subcellular location">
    <subcellularLocation>
        <location evidence="1">Secreted</location>
    </subcellularLocation>
</comment>
<protein>
    <submittedName>
        <fullName evidence="5">Polysaccharide deacetylase</fullName>
    </submittedName>
</protein>
<dbReference type="Gene3D" id="3.20.20.370">
    <property type="entry name" value="Glycoside hydrolase/deacetylase"/>
    <property type="match status" value="1"/>
</dbReference>
<organism evidence="5 6">
    <name type="scientific">Thermoclostridium stercorarium subsp. thermolacticum DSM 2910</name>
    <dbReference type="NCBI Taxonomy" id="1121336"/>
    <lineage>
        <taxon>Bacteria</taxon>
        <taxon>Bacillati</taxon>
        <taxon>Bacillota</taxon>
        <taxon>Clostridia</taxon>
        <taxon>Eubacteriales</taxon>
        <taxon>Oscillospiraceae</taxon>
        <taxon>Thermoclostridium</taxon>
    </lineage>
</organism>
<evidence type="ECO:0000313" key="6">
    <source>
        <dbReference type="Proteomes" id="UP000092971"/>
    </source>
</evidence>
<dbReference type="OrthoDB" id="9778320at2"/>
<dbReference type="RefSeq" id="WP_015359155.1">
    <property type="nucleotide sequence ID" value="NZ_CP014672.1"/>
</dbReference>
<dbReference type="GO" id="GO:0005576">
    <property type="term" value="C:extracellular region"/>
    <property type="evidence" value="ECO:0007669"/>
    <property type="project" value="UniProtKB-SubCell"/>
</dbReference>
<dbReference type="PANTHER" id="PTHR34216:SF3">
    <property type="entry name" value="POLY-BETA-1,6-N-ACETYL-D-GLUCOSAMINE N-DEACETYLASE"/>
    <property type="match status" value="1"/>
</dbReference>
<dbReference type="AlphaFoldDB" id="A0A1B1YDJ3"/>
<feature type="domain" description="NodB homology" evidence="4">
    <location>
        <begin position="143"/>
        <end position="277"/>
    </location>
</feature>
<evidence type="ECO:0000256" key="2">
    <source>
        <dbReference type="ARBA" id="ARBA00022729"/>
    </source>
</evidence>
<evidence type="ECO:0000256" key="3">
    <source>
        <dbReference type="SAM" id="MobiDB-lite"/>
    </source>
</evidence>
<dbReference type="EMBL" id="CP014672">
    <property type="protein sequence ID" value="ANW98836.1"/>
    <property type="molecule type" value="Genomic_DNA"/>
</dbReference>
<dbReference type="InterPro" id="IPR051398">
    <property type="entry name" value="Polysacch_Deacetylase"/>
</dbReference>
<gene>
    <name evidence="5" type="ORF">CSTERTH_07260</name>
</gene>
<reference evidence="5 6" key="1">
    <citation type="submission" date="2016-02" db="EMBL/GenBank/DDBJ databases">
        <title>Comparison of Clostridium stercorarium subspecies using comparative genomics and transcriptomics.</title>
        <authorList>
            <person name="Schellenberg J."/>
            <person name="Thallinger G."/>
            <person name="Levin D.B."/>
            <person name="Zhang X."/>
            <person name="Alvare G."/>
            <person name="Fristensky B."/>
            <person name="Sparling R."/>
        </authorList>
    </citation>
    <scope>NUCLEOTIDE SEQUENCE [LARGE SCALE GENOMIC DNA]</scope>
    <source>
        <strain evidence="5 6">DSM 2910</strain>
    </source>
</reference>
<evidence type="ECO:0000259" key="4">
    <source>
        <dbReference type="Pfam" id="PF01522"/>
    </source>
</evidence>